<dbReference type="Proteomes" id="UP001183246">
    <property type="component" value="Unassembled WGS sequence"/>
</dbReference>
<protein>
    <submittedName>
        <fullName evidence="2">ABC transporter permease</fullName>
    </submittedName>
</protein>
<keyword evidence="3" id="KW-1185">Reference proteome</keyword>
<dbReference type="RefSeq" id="WP_311703789.1">
    <property type="nucleotide sequence ID" value="NZ_JAVREL010000003.1"/>
</dbReference>
<feature type="transmembrane region" description="Helical" evidence="1">
    <location>
        <begin position="25"/>
        <end position="43"/>
    </location>
</feature>
<evidence type="ECO:0000313" key="3">
    <source>
        <dbReference type="Proteomes" id="UP001183246"/>
    </source>
</evidence>
<feature type="transmembrane region" description="Helical" evidence="1">
    <location>
        <begin position="162"/>
        <end position="184"/>
    </location>
</feature>
<gene>
    <name evidence="2" type="ORF">RM590_08570</name>
</gene>
<feature type="transmembrane region" description="Helical" evidence="1">
    <location>
        <begin position="243"/>
        <end position="263"/>
    </location>
</feature>
<accession>A0ABU2MM43</accession>
<keyword evidence="1" id="KW-0472">Membrane</keyword>
<evidence type="ECO:0000256" key="1">
    <source>
        <dbReference type="SAM" id="Phobius"/>
    </source>
</evidence>
<feature type="transmembrane region" description="Helical" evidence="1">
    <location>
        <begin position="114"/>
        <end position="141"/>
    </location>
</feature>
<keyword evidence="1" id="KW-0812">Transmembrane</keyword>
<name>A0ABU2MM43_9ACTN</name>
<reference evidence="3" key="1">
    <citation type="submission" date="2023-07" db="EMBL/GenBank/DDBJ databases">
        <title>30 novel species of actinomycetes from the DSMZ collection.</title>
        <authorList>
            <person name="Nouioui I."/>
        </authorList>
    </citation>
    <scope>NUCLEOTIDE SEQUENCE [LARGE SCALE GENOMIC DNA]</scope>
    <source>
        <strain evidence="3">DSM 44938</strain>
    </source>
</reference>
<proteinExistence type="predicted"/>
<keyword evidence="1" id="KW-1133">Transmembrane helix</keyword>
<dbReference type="EMBL" id="JAVREL010000003">
    <property type="protein sequence ID" value="MDT0342677.1"/>
    <property type="molecule type" value="Genomic_DNA"/>
</dbReference>
<sequence length="268" mass="28503">MTPPARHRDLIAAEWLKLWSLRSTPWSLAIAALTVVAFNALAAHDQYRAWPRYEAADRARFIASGMALQSTFTGNAAMILMLAVGAIGAVTVVGEYSTGAIRTTFAAVPARGSVLAAKATVVTAVTTALGVLVSAASFALARTIMSGRDIPLPLDDPATQRLLVSSALLAPLSALIGMATAVLIRHGPTTMLTVFTVALLLPLVLSDDHHWSAVLDHLTPYMAWSRLSQPDAEMVPYPWTVGGAWTVFAGWAVASALLTVTVVRYRDQ</sequence>
<feature type="transmembrane region" description="Helical" evidence="1">
    <location>
        <begin position="76"/>
        <end position="94"/>
    </location>
</feature>
<organism evidence="2 3">
    <name type="scientific">Streptomyces litchfieldiae</name>
    <dbReference type="NCBI Taxonomy" id="3075543"/>
    <lineage>
        <taxon>Bacteria</taxon>
        <taxon>Bacillati</taxon>
        <taxon>Actinomycetota</taxon>
        <taxon>Actinomycetes</taxon>
        <taxon>Kitasatosporales</taxon>
        <taxon>Streptomycetaceae</taxon>
        <taxon>Streptomyces</taxon>
    </lineage>
</organism>
<comment type="caution">
    <text evidence="2">The sequence shown here is derived from an EMBL/GenBank/DDBJ whole genome shotgun (WGS) entry which is preliminary data.</text>
</comment>
<evidence type="ECO:0000313" key="2">
    <source>
        <dbReference type="EMBL" id="MDT0342677.1"/>
    </source>
</evidence>